<organism evidence="2 3">
    <name type="scientific">Vineibacter terrae</name>
    <dbReference type="NCBI Taxonomy" id="2586908"/>
    <lineage>
        <taxon>Bacteria</taxon>
        <taxon>Pseudomonadati</taxon>
        <taxon>Pseudomonadota</taxon>
        <taxon>Alphaproteobacteria</taxon>
        <taxon>Hyphomicrobiales</taxon>
        <taxon>Vineibacter</taxon>
    </lineage>
</organism>
<reference evidence="2 3" key="1">
    <citation type="submission" date="2019-06" db="EMBL/GenBank/DDBJ databases">
        <title>New taxonomy in bacterial strain CC-CFT640, isolated from vineyard.</title>
        <authorList>
            <person name="Lin S.-Y."/>
            <person name="Tsai C.-F."/>
            <person name="Young C.-C."/>
        </authorList>
    </citation>
    <scope>NUCLEOTIDE SEQUENCE [LARGE SCALE GENOMIC DNA]</scope>
    <source>
        <strain evidence="2 3">CC-CFT640</strain>
    </source>
</reference>
<feature type="domain" description="AbiEi antitoxin C-terminal" evidence="1">
    <location>
        <begin position="81"/>
        <end position="214"/>
    </location>
</feature>
<dbReference type="EMBL" id="VDUZ01000015">
    <property type="protein sequence ID" value="TXL75145.1"/>
    <property type="molecule type" value="Genomic_DNA"/>
</dbReference>
<evidence type="ECO:0000313" key="3">
    <source>
        <dbReference type="Proteomes" id="UP000321638"/>
    </source>
</evidence>
<dbReference type="Pfam" id="PF09407">
    <property type="entry name" value="AbiEi_1"/>
    <property type="match status" value="1"/>
</dbReference>
<sequence>METNLRTLGPNETKVVLSFREQGREVVRAAEIIDLLGSEQTGRKVIRNLIRKGWLSRLVGGRYMLLPPEHGPENIGENNMLALASAVIEPSYVGWWSAAAFHGFTTQKPMAVTVAVLRQARARLIEGSEVRFVTIAEQKFFGFKSYNVYGRNVMISTPEKTVIDCIDRPELAGGPAELARIIYSAMSEIDAVALADAGLTMKSTSLLQRLGFLTDIVGKPLPEETRQRIRQAIPKSTRSTLGRPKRKEGDLGYVAAWGLFVNARSEDLLAEVPRLRSGKEA</sequence>
<evidence type="ECO:0000259" key="1">
    <source>
        <dbReference type="Pfam" id="PF09407"/>
    </source>
</evidence>
<dbReference type="OrthoDB" id="42441at2"/>
<dbReference type="RefSeq" id="WP_147847716.1">
    <property type="nucleotide sequence ID" value="NZ_VDUZ01000015.1"/>
</dbReference>
<dbReference type="Proteomes" id="UP000321638">
    <property type="component" value="Unassembled WGS sequence"/>
</dbReference>
<dbReference type="AlphaFoldDB" id="A0A5C8PLW8"/>
<proteinExistence type="predicted"/>
<keyword evidence="3" id="KW-1185">Reference proteome</keyword>
<dbReference type="InterPro" id="IPR018547">
    <property type="entry name" value="AbiEi_C"/>
</dbReference>
<name>A0A5C8PLW8_9HYPH</name>
<accession>A0A5C8PLW8</accession>
<evidence type="ECO:0000313" key="2">
    <source>
        <dbReference type="EMBL" id="TXL75145.1"/>
    </source>
</evidence>
<protein>
    <submittedName>
        <fullName evidence="2">Transcriptional regulator</fullName>
    </submittedName>
</protein>
<comment type="caution">
    <text evidence="2">The sequence shown here is derived from an EMBL/GenBank/DDBJ whole genome shotgun (WGS) entry which is preliminary data.</text>
</comment>
<gene>
    <name evidence="2" type="ORF">FHP25_14770</name>
</gene>